<evidence type="ECO:0000259" key="2">
    <source>
        <dbReference type="PROSITE" id="PS50975"/>
    </source>
</evidence>
<dbReference type="OrthoDB" id="9794735at2"/>
<dbReference type="PANTHER" id="PTHR21621:SF0">
    <property type="entry name" value="BETA-CITRYLGLUTAMATE SYNTHASE B-RELATED"/>
    <property type="match status" value="1"/>
</dbReference>
<dbReference type="Pfam" id="PF21068">
    <property type="entry name" value="ATPgraspMvdD"/>
    <property type="match status" value="1"/>
</dbReference>
<dbReference type="GO" id="GO:0018169">
    <property type="term" value="F:ribosomal S6-glutamic acid ligase activity"/>
    <property type="evidence" value="ECO:0007669"/>
    <property type="project" value="TreeGrafter"/>
</dbReference>
<feature type="domain" description="ATP-grasp" evidence="2">
    <location>
        <begin position="137"/>
        <end position="327"/>
    </location>
</feature>
<dbReference type="InterPro" id="IPR011761">
    <property type="entry name" value="ATP-grasp"/>
</dbReference>
<keyword evidence="1" id="KW-0067">ATP-binding</keyword>
<evidence type="ECO:0000313" key="4">
    <source>
        <dbReference type="Proteomes" id="UP000295578"/>
    </source>
</evidence>
<sequence length="342" mass="38527">MSAPQAEVLVLTQDFDPTVDPVVRSLTAKGARVVRVDTSYFPRRLSFTTSDFDGADRAVMRHHDGEIDREVDLAALSGVWYRRPTPFEFGEEMGEAEREFARYEAMHGIGGILRSTGCLWMNRPDLDAVADLKPYQLKLAKQAGMRVPRTLLTNDPDEVARLVKQEGEGGLVYKSLSGGVIHYPGAFPSGLYTAVLGEEIEEHLPRVRHTLCQFQEYIEKAYEVRLTVVGDTYFPVVIDSQGVERTKIDWRADRELKYGDYRPLPDGVVRQVQALMDELGLVYAALDFIVTPDGEHVFLESNPNGQFMWMQHDLGLPMADRIADLLMRGGPFRRGDVEQVGY</sequence>
<gene>
    <name evidence="3" type="ORF">E1293_44360</name>
</gene>
<organism evidence="3 4">
    <name type="scientific">Actinomadura darangshiensis</name>
    <dbReference type="NCBI Taxonomy" id="705336"/>
    <lineage>
        <taxon>Bacteria</taxon>
        <taxon>Bacillati</taxon>
        <taxon>Actinomycetota</taxon>
        <taxon>Actinomycetes</taxon>
        <taxon>Streptosporangiales</taxon>
        <taxon>Thermomonosporaceae</taxon>
        <taxon>Actinomadura</taxon>
    </lineage>
</organism>
<comment type="caution">
    <text evidence="3">The sequence shown here is derived from an EMBL/GenBank/DDBJ whole genome shotgun (WGS) entry which is preliminary data.</text>
</comment>
<dbReference type="GO" id="GO:0009432">
    <property type="term" value="P:SOS response"/>
    <property type="evidence" value="ECO:0007669"/>
    <property type="project" value="TreeGrafter"/>
</dbReference>
<dbReference type="PROSITE" id="PS50975">
    <property type="entry name" value="ATP_GRASP"/>
    <property type="match status" value="1"/>
</dbReference>
<evidence type="ECO:0000256" key="1">
    <source>
        <dbReference type="PROSITE-ProRule" id="PRU00409"/>
    </source>
</evidence>
<dbReference type="Proteomes" id="UP000295578">
    <property type="component" value="Unassembled WGS sequence"/>
</dbReference>
<protein>
    <submittedName>
        <fullName evidence="3">ATP-dependent carboxylate-amine ligase</fullName>
    </submittedName>
</protein>
<dbReference type="GO" id="GO:0005524">
    <property type="term" value="F:ATP binding"/>
    <property type="evidence" value="ECO:0007669"/>
    <property type="project" value="UniProtKB-UniRule"/>
</dbReference>
<name>A0A4R4ZV88_9ACTN</name>
<keyword evidence="4" id="KW-1185">Reference proteome</keyword>
<dbReference type="Gene3D" id="3.30.470.20">
    <property type="entry name" value="ATP-grasp fold, B domain"/>
    <property type="match status" value="1"/>
</dbReference>
<dbReference type="GO" id="GO:0005737">
    <property type="term" value="C:cytoplasm"/>
    <property type="evidence" value="ECO:0007669"/>
    <property type="project" value="TreeGrafter"/>
</dbReference>
<dbReference type="GO" id="GO:0046872">
    <property type="term" value="F:metal ion binding"/>
    <property type="evidence" value="ECO:0007669"/>
    <property type="project" value="InterPro"/>
</dbReference>
<keyword evidence="1" id="KW-0547">Nucleotide-binding</keyword>
<dbReference type="RefSeq" id="WP_132205758.1">
    <property type="nucleotide sequence ID" value="NZ_SMKY01000454.1"/>
</dbReference>
<accession>A0A4R4ZV88</accession>
<dbReference type="AlphaFoldDB" id="A0A4R4ZV88"/>
<dbReference type="SUPFAM" id="SSF56059">
    <property type="entry name" value="Glutathione synthetase ATP-binding domain-like"/>
    <property type="match status" value="1"/>
</dbReference>
<dbReference type="PANTHER" id="PTHR21621">
    <property type="entry name" value="RIBOSOMAL PROTEIN S6 MODIFICATION PROTEIN"/>
    <property type="match status" value="1"/>
</dbReference>
<evidence type="ECO:0000313" key="3">
    <source>
        <dbReference type="EMBL" id="TDD62114.1"/>
    </source>
</evidence>
<reference evidence="3 4" key="1">
    <citation type="submission" date="2019-03" db="EMBL/GenBank/DDBJ databases">
        <title>Draft genome sequences of novel Actinobacteria.</title>
        <authorList>
            <person name="Sahin N."/>
            <person name="Ay H."/>
            <person name="Saygin H."/>
        </authorList>
    </citation>
    <scope>NUCLEOTIDE SEQUENCE [LARGE SCALE GENOMIC DNA]</scope>
    <source>
        <strain evidence="3 4">DSM 45941</strain>
    </source>
</reference>
<dbReference type="InterPro" id="IPR048936">
    <property type="entry name" value="MvdD-like_ATPgrasp"/>
</dbReference>
<keyword evidence="3" id="KW-0436">Ligase</keyword>
<dbReference type="EMBL" id="SMKY01000454">
    <property type="protein sequence ID" value="TDD62114.1"/>
    <property type="molecule type" value="Genomic_DNA"/>
</dbReference>
<proteinExistence type="predicted"/>